<dbReference type="GO" id="GO:0016746">
    <property type="term" value="F:acyltransferase activity"/>
    <property type="evidence" value="ECO:0007669"/>
    <property type="project" value="UniProtKB-UniRule"/>
</dbReference>
<keyword evidence="2" id="KW-0012">Acyltransferase</keyword>
<evidence type="ECO:0000313" key="4">
    <source>
        <dbReference type="Proteomes" id="UP000263418"/>
    </source>
</evidence>
<reference evidence="3 4" key="1">
    <citation type="submission" date="2017-01" db="EMBL/GenBank/DDBJ databases">
        <title>Complete Genome Sequence of Vibrio vulnificus FORC_053.</title>
        <authorList>
            <consortium name="Food-borne Pathogen Omics Research Center"/>
            <person name="Chung H.Y."/>
            <person name="Na E.J."/>
            <person name="Song J.S."/>
            <person name="Kim H."/>
            <person name="Lee J.-H."/>
            <person name="Ryu S."/>
            <person name="Choi S.H."/>
        </authorList>
    </citation>
    <scope>NUCLEOTIDE SEQUENCE [LARGE SCALE GENOMIC DNA]</scope>
    <source>
        <strain evidence="3 4">FORC_053</strain>
    </source>
</reference>
<dbReference type="EC" id="2.3.1.-" evidence="2"/>
<dbReference type="RefSeq" id="WP_118893276.1">
    <property type="nucleotide sequence ID" value="NZ_CP019290.1"/>
</dbReference>
<comment type="similarity">
    <text evidence="1 2">Belongs to the RTX toxin acyltransferase family.</text>
</comment>
<keyword evidence="2" id="KW-0808">Transferase</keyword>
<evidence type="ECO:0000313" key="3">
    <source>
        <dbReference type="EMBL" id="AXX58815.1"/>
    </source>
</evidence>
<dbReference type="Pfam" id="PF02794">
    <property type="entry name" value="HlyC"/>
    <property type="match status" value="1"/>
</dbReference>
<dbReference type="GO" id="GO:0005737">
    <property type="term" value="C:cytoplasm"/>
    <property type="evidence" value="ECO:0007669"/>
    <property type="project" value="UniProtKB-SubCell"/>
</dbReference>
<dbReference type="GO" id="GO:0009404">
    <property type="term" value="P:toxin metabolic process"/>
    <property type="evidence" value="ECO:0007669"/>
    <property type="project" value="UniProtKB-UniRule"/>
</dbReference>
<protein>
    <recommendedName>
        <fullName evidence="2">RTX toxin-activating lysine-acyltransferase</fullName>
        <ecNumber evidence="2">2.3.1.-</ecNumber>
    </recommendedName>
</protein>
<dbReference type="SUPFAM" id="SSF55486">
    <property type="entry name" value="Metalloproteases ('zincins'), catalytic domain"/>
    <property type="match status" value="1"/>
</dbReference>
<comment type="function">
    <text evidence="2">Involved in fatty acylation of protoxin at internal lysine residues, thereby converting it to the active toxin.</text>
</comment>
<proteinExistence type="inferred from homology"/>
<evidence type="ECO:0000256" key="2">
    <source>
        <dbReference type="RuleBase" id="RU368102"/>
    </source>
</evidence>
<dbReference type="EMBL" id="CP019290">
    <property type="protein sequence ID" value="AXX58815.1"/>
    <property type="molecule type" value="Genomic_DNA"/>
</dbReference>
<dbReference type="GO" id="GO:0031640">
    <property type="term" value="P:killing of cells of another organism"/>
    <property type="evidence" value="ECO:0007669"/>
    <property type="project" value="UniProtKB-KW"/>
</dbReference>
<organism evidence="3 4">
    <name type="scientific">Vibrio vulnificus</name>
    <dbReference type="NCBI Taxonomy" id="672"/>
    <lineage>
        <taxon>Bacteria</taxon>
        <taxon>Pseudomonadati</taxon>
        <taxon>Pseudomonadota</taxon>
        <taxon>Gammaproteobacteria</taxon>
        <taxon>Vibrionales</taxon>
        <taxon>Vibrionaceae</taxon>
        <taxon>Vibrio</taxon>
    </lineage>
</organism>
<sequence>MLEVYPPVLKDNLSYQRALGVGVFIATLSGKCNLSISTLYIILSNAIENEKIDFIFTNGRPRSFSVYGKDINSDVIYYEIDNLSLSSKIFSSISLNSNLDFYRVLGNFLELLAFSKLHQEYHAADYFIKSVIPPVSYSFFYLYYNEKEHPYGVISWARVSKTLSRRLENEFLEFSYKDWWSGERLFIYDILAPWGCATEICRHLSKNLFYLDEKAVADRRKSNKVRKAKLLAGRSHKNSLIEKIEALKNSLNALNIKEIELNLSILLNFVKEYELRVLLDKNNKYFTDSLLEIKLKTAPIITESLKHLQLSTNSIDFFNVSINIINESLYNFKLKLNYFDTDSINFSMSPRKVIDIMNSIWGDLIKDLNLLDMENSVLFDLRDTEDKIEKSFCKFMGKHKPIYISMKYDCTLKSALVLSHEYSHAIHFKLTSMKGEFSIENRTVLLEFFSILGEMLFANYLINNEIIPKTCIFSLLESSNFYFKENYEGYIKCQNFNEVNSLYGLSYPISFFLASKVFFEHSHDSSFMDDFLHKLIHKKDNLNYTDFVVPTLE</sequence>
<evidence type="ECO:0000256" key="1">
    <source>
        <dbReference type="ARBA" id="ARBA00005686"/>
    </source>
</evidence>
<comment type="subcellular location">
    <subcellularLocation>
        <location evidence="2">Cytoplasm</location>
    </subcellularLocation>
</comment>
<keyword evidence="2" id="KW-0963">Cytoplasm</keyword>
<name>A0AAN1PLM7_VIBVL</name>
<keyword evidence="2" id="KW-0204">Cytolysis</keyword>
<dbReference type="InterPro" id="IPR042088">
    <property type="entry name" value="OligoPept_F_C"/>
</dbReference>
<dbReference type="InterPro" id="IPR003996">
    <property type="entry name" value="RTX_toxin-activating_protC_bac"/>
</dbReference>
<dbReference type="Gene3D" id="1.10.1370.20">
    <property type="entry name" value="Oligoendopeptidase f, C-terminal domain"/>
    <property type="match status" value="1"/>
</dbReference>
<dbReference type="AlphaFoldDB" id="A0AAN1PLM7"/>
<dbReference type="Proteomes" id="UP000263418">
    <property type="component" value="Chromosome 1"/>
</dbReference>
<accession>A0AAN1PLM7</accession>
<gene>
    <name evidence="3" type="ORF">FORC53_0476</name>
</gene>